<evidence type="ECO:0008006" key="3">
    <source>
        <dbReference type="Google" id="ProtNLM"/>
    </source>
</evidence>
<evidence type="ECO:0000313" key="1">
    <source>
        <dbReference type="EMBL" id="KAL2043659.1"/>
    </source>
</evidence>
<proteinExistence type="predicted"/>
<evidence type="ECO:0000313" key="2">
    <source>
        <dbReference type="Proteomes" id="UP001590950"/>
    </source>
</evidence>
<sequence length="94" mass="10784">MLLDSNENLILIDWEQSGAPKCTVAPEADGSWDVKADPESGKLMYTRYQGPTRKNHKFGWPEWNVFPIWREECPRALEAAEVSSVGRTMWMLLT</sequence>
<comment type="caution">
    <text evidence="1">The sequence shown here is derived from an EMBL/GenBank/DDBJ whole genome shotgun (WGS) entry which is preliminary data.</text>
</comment>
<dbReference type="EMBL" id="JBEFKJ010000011">
    <property type="protein sequence ID" value="KAL2043659.1"/>
    <property type="molecule type" value="Genomic_DNA"/>
</dbReference>
<protein>
    <recommendedName>
        <fullName evidence="3">Aminoglycoside phosphotransferase domain-containing protein</fullName>
    </recommendedName>
</protein>
<organism evidence="1 2">
    <name type="scientific">Stereocaulon virgatum</name>
    <dbReference type="NCBI Taxonomy" id="373712"/>
    <lineage>
        <taxon>Eukaryota</taxon>
        <taxon>Fungi</taxon>
        <taxon>Dikarya</taxon>
        <taxon>Ascomycota</taxon>
        <taxon>Pezizomycotina</taxon>
        <taxon>Lecanoromycetes</taxon>
        <taxon>OSLEUM clade</taxon>
        <taxon>Lecanoromycetidae</taxon>
        <taxon>Lecanorales</taxon>
        <taxon>Lecanorineae</taxon>
        <taxon>Stereocaulaceae</taxon>
        <taxon>Stereocaulon</taxon>
    </lineage>
</organism>
<dbReference type="Proteomes" id="UP001590950">
    <property type="component" value="Unassembled WGS sequence"/>
</dbReference>
<reference evidence="1 2" key="1">
    <citation type="submission" date="2024-09" db="EMBL/GenBank/DDBJ databases">
        <title>Rethinking Asexuality: The Enigmatic Case of Functional Sexual Genes in Lepraria (Stereocaulaceae).</title>
        <authorList>
            <person name="Doellman M."/>
            <person name="Sun Y."/>
            <person name="Barcenas-Pena A."/>
            <person name="Lumbsch H.T."/>
            <person name="Grewe F."/>
        </authorList>
    </citation>
    <scope>NUCLEOTIDE SEQUENCE [LARGE SCALE GENOMIC DNA]</scope>
    <source>
        <strain evidence="1 2">Mercado 3170</strain>
    </source>
</reference>
<gene>
    <name evidence="1" type="ORF">N7G274_003966</name>
</gene>
<name>A0ABR4ADX6_9LECA</name>
<accession>A0ABR4ADX6</accession>
<keyword evidence="2" id="KW-1185">Reference proteome</keyword>